<accession>A0A8S1KH08</accession>
<reference evidence="1" key="1">
    <citation type="submission" date="2021-01" db="EMBL/GenBank/DDBJ databases">
        <authorList>
            <consortium name="Genoscope - CEA"/>
            <person name="William W."/>
        </authorList>
    </citation>
    <scope>NUCLEOTIDE SEQUENCE</scope>
</reference>
<dbReference type="AlphaFoldDB" id="A0A8S1KH08"/>
<gene>
    <name evidence="1" type="ORF">PSON_ATCC_30995.1.T0070418</name>
</gene>
<evidence type="ECO:0000313" key="1">
    <source>
        <dbReference type="EMBL" id="CAD8053581.1"/>
    </source>
</evidence>
<organism evidence="1 2">
    <name type="scientific">Paramecium sonneborni</name>
    <dbReference type="NCBI Taxonomy" id="65129"/>
    <lineage>
        <taxon>Eukaryota</taxon>
        <taxon>Sar</taxon>
        <taxon>Alveolata</taxon>
        <taxon>Ciliophora</taxon>
        <taxon>Intramacronucleata</taxon>
        <taxon>Oligohymenophorea</taxon>
        <taxon>Peniculida</taxon>
        <taxon>Parameciidae</taxon>
        <taxon>Paramecium</taxon>
    </lineage>
</organism>
<proteinExistence type="predicted"/>
<name>A0A8S1KH08_9CILI</name>
<dbReference type="Proteomes" id="UP000692954">
    <property type="component" value="Unassembled WGS sequence"/>
</dbReference>
<sequence length="69" mass="8401">MNGMKIKLQIFDTAEQRILVLLYHSYYRSAIGNKYEGQIVYNISNKNGWKKKERMEMKIYQQYYVEVKN</sequence>
<protein>
    <submittedName>
        <fullName evidence="1">Uncharacterized protein</fullName>
    </submittedName>
</protein>
<keyword evidence="2" id="KW-1185">Reference proteome</keyword>
<comment type="caution">
    <text evidence="1">The sequence shown here is derived from an EMBL/GenBank/DDBJ whole genome shotgun (WGS) entry which is preliminary data.</text>
</comment>
<evidence type="ECO:0000313" key="2">
    <source>
        <dbReference type="Proteomes" id="UP000692954"/>
    </source>
</evidence>
<dbReference type="EMBL" id="CAJJDN010000007">
    <property type="protein sequence ID" value="CAD8053581.1"/>
    <property type="molecule type" value="Genomic_DNA"/>
</dbReference>